<reference evidence="3 4" key="1">
    <citation type="submission" date="2021-04" db="EMBL/GenBank/DDBJ databases">
        <title>Nocardia tengchongensis.</title>
        <authorList>
            <person name="Zhuang k."/>
            <person name="Ran Y."/>
            <person name="Li W."/>
        </authorList>
    </citation>
    <scope>NUCLEOTIDE SEQUENCE [LARGE SCALE GENOMIC DNA]</scope>
    <source>
        <strain evidence="3 4">CFH S0057</strain>
    </source>
</reference>
<name>A0ABX8CWS2_9NOCA</name>
<feature type="chain" id="PRO_5045619942" evidence="2">
    <location>
        <begin position="30"/>
        <end position="270"/>
    </location>
</feature>
<protein>
    <submittedName>
        <fullName evidence="3">Uncharacterized protein</fullName>
    </submittedName>
</protein>
<sequence>MNGSTLFRRTAAIAALTTAATLGASTATADQPKSPAETGIEQLAQAVADNTATDFDRAAAKTAVADIAKAAQLVAAAKLENVQFTPFSYLAPTLGCGFNMPFSLTSATAVTGFAAPNASVSLPAGNISFQVMAQQNGFPLSSGLTVAWLNVNNGRSGITALDDHTEYNLPTLSKTVDAGAGTVIASLWGTIDYPSARCVVLPTVGLSTVPDAPAPQATPAAPDASGATPSSVPATPAAPTTPAQAPNADNSGSGAPATTAPAAPAETPGN</sequence>
<feature type="compositionally biased region" description="Low complexity" evidence="1">
    <location>
        <begin position="255"/>
        <end position="270"/>
    </location>
</feature>
<feature type="compositionally biased region" description="Low complexity" evidence="1">
    <location>
        <begin position="212"/>
        <end position="248"/>
    </location>
</feature>
<proteinExistence type="predicted"/>
<accession>A0ABX8CWS2</accession>
<dbReference type="EMBL" id="CP074371">
    <property type="protein sequence ID" value="QVI23618.1"/>
    <property type="molecule type" value="Genomic_DNA"/>
</dbReference>
<dbReference type="RefSeq" id="WP_213559688.1">
    <property type="nucleotide sequence ID" value="NZ_JBHZDI010000191.1"/>
</dbReference>
<organism evidence="3 4">
    <name type="scientific">Nocardia tengchongensis</name>
    <dbReference type="NCBI Taxonomy" id="2055889"/>
    <lineage>
        <taxon>Bacteria</taxon>
        <taxon>Bacillati</taxon>
        <taxon>Actinomycetota</taxon>
        <taxon>Actinomycetes</taxon>
        <taxon>Mycobacteriales</taxon>
        <taxon>Nocardiaceae</taxon>
        <taxon>Nocardia</taxon>
    </lineage>
</organism>
<feature type="signal peptide" evidence="2">
    <location>
        <begin position="1"/>
        <end position="29"/>
    </location>
</feature>
<evidence type="ECO:0000256" key="1">
    <source>
        <dbReference type="SAM" id="MobiDB-lite"/>
    </source>
</evidence>
<evidence type="ECO:0000256" key="2">
    <source>
        <dbReference type="SAM" id="SignalP"/>
    </source>
</evidence>
<evidence type="ECO:0000313" key="4">
    <source>
        <dbReference type="Proteomes" id="UP000683310"/>
    </source>
</evidence>
<gene>
    <name evidence="3" type="ORF">KHQ06_12600</name>
</gene>
<keyword evidence="4" id="KW-1185">Reference proteome</keyword>
<dbReference type="Proteomes" id="UP000683310">
    <property type="component" value="Chromosome"/>
</dbReference>
<evidence type="ECO:0000313" key="3">
    <source>
        <dbReference type="EMBL" id="QVI23618.1"/>
    </source>
</evidence>
<feature type="region of interest" description="Disordered" evidence="1">
    <location>
        <begin position="212"/>
        <end position="270"/>
    </location>
</feature>
<keyword evidence="2" id="KW-0732">Signal</keyword>